<comment type="caution">
    <text evidence="1">The sequence shown here is derived from an EMBL/GenBank/DDBJ whole genome shotgun (WGS) entry which is preliminary data.</text>
</comment>
<dbReference type="RefSeq" id="WP_086658690.1">
    <property type="nucleotide sequence ID" value="NZ_JBJJWX010000001.1"/>
</dbReference>
<dbReference type="EMBL" id="JOPA01000004">
    <property type="protein sequence ID" value="OUI96320.1"/>
    <property type="molecule type" value="Genomic_DNA"/>
</dbReference>
<protein>
    <submittedName>
        <fullName evidence="1">Uncharacterized protein</fullName>
    </submittedName>
</protein>
<sequence length="109" mass="12948">MTVSSPHPRDTRFVRSVGVQVRRYLVVDLNGQTRSLTEHQMQQRRILLSLYDYDEKYLIKYYPKLENRHPVKDWDEAAVADALKRMALTACYHHRVEAHLTLRRKGLRA</sequence>
<dbReference type="Proteomes" id="UP000194641">
    <property type="component" value="Unassembled WGS sequence"/>
</dbReference>
<gene>
    <name evidence="1" type="ORF">HK17_11900</name>
</gene>
<name>A0A252AXP1_9PROT</name>
<organism evidence="1 2">
    <name type="scientific">Acetobacter indonesiensis</name>
    <dbReference type="NCBI Taxonomy" id="104101"/>
    <lineage>
        <taxon>Bacteria</taxon>
        <taxon>Pseudomonadati</taxon>
        <taxon>Pseudomonadota</taxon>
        <taxon>Alphaproteobacteria</taxon>
        <taxon>Acetobacterales</taxon>
        <taxon>Acetobacteraceae</taxon>
        <taxon>Acetobacter</taxon>
    </lineage>
</organism>
<proteinExistence type="predicted"/>
<dbReference type="AlphaFoldDB" id="A0A252AXP1"/>
<evidence type="ECO:0000313" key="1">
    <source>
        <dbReference type="EMBL" id="OUI96320.1"/>
    </source>
</evidence>
<accession>A0A252AXP1</accession>
<evidence type="ECO:0000313" key="2">
    <source>
        <dbReference type="Proteomes" id="UP000194641"/>
    </source>
</evidence>
<reference evidence="2" key="1">
    <citation type="submission" date="2014-06" db="EMBL/GenBank/DDBJ databases">
        <authorList>
            <person name="Winans N.J."/>
            <person name="Newell P.D."/>
            <person name="Douglas A.E."/>
        </authorList>
    </citation>
    <scope>NUCLEOTIDE SEQUENCE [LARGE SCALE GENOMIC DNA]</scope>
</reference>